<dbReference type="InterPro" id="IPR003753">
    <property type="entry name" value="Exonuc_VII_L"/>
</dbReference>
<dbReference type="GO" id="GO:0008855">
    <property type="term" value="F:exodeoxyribonuclease VII activity"/>
    <property type="evidence" value="ECO:0007669"/>
    <property type="project" value="UniProtKB-UniRule"/>
</dbReference>
<keyword evidence="1 5" id="KW-0963">Cytoplasm</keyword>
<evidence type="ECO:0000259" key="9">
    <source>
        <dbReference type="Pfam" id="PF13742"/>
    </source>
</evidence>
<evidence type="ECO:0000259" key="8">
    <source>
        <dbReference type="Pfam" id="PF02601"/>
    </source>
</evidence>
<accession>A0A5C6S896</accession>
<comment type="subcellular location">
    <subcellularLocation>
        <location evidence="5 6">Cytoplasm</location>
    </subcellularLocation>
</comment>
<dbReference type="GO" id="GO:0005737">
    <property type="term" value="C:cytoplasm"/>
    <property type="evidence" value="ECO:0007669"/>
    <property type="project" value="UniProtKB-SubCell"/>
</dbReference>
<keyword evidence="3 5" id="KW-0378">Hydrolase</keyword>
<feature type="compositionally biased region" description="Acidic residues" evidence="7">
    <location>
        <begin position="1"/>
        <end position="10"/>
    </location>
</feature>
<evidence type="ECO:0000256" key="1">
    <source>
        <dbReference type="ARBA" id="ARBA00022490"/>
    </source>
</evidence>
<feature type="region of interest" description="Disordered" evidence="7">
    <location>
        <begin position="376"/>
        <end position="398"/>
    </location>
</feature>
<dbReference type="Pfam" id="PF02601">
    <property type="entry name" value="Exonuc_VII_L"/>
    <property type="match status" value="1"/>
</dbReference>
<dbReference type="InterPro" id="IPR020579">
    <property type="entry name" value="Exonuc_VII_lsu_C"/>
</dbReference>
<feature type="domain" description="OB-fold nucleic acid binding" evidence="9">
    <location>
        <begin position="21"/>
        <end position="113"/>
    </location>
</feature>
<dbReference type="InterPro" id="IPR025824">
    <property type="entry name" value="OB-fold_nuc-bd_dom"/>
</dbReference>
<dbReference type="PANTHER" id="PTHR30008">
    <property type="entry name" value="EXODEOXYRIBONUCLEASE 7 LARGE SUBUNIT"/>
    <property type="match status" value="1"/>
</dbReference>
<dbReference type="Pfam" id="PF13742">
    <property type="entry name" value="tRNA_anti_2"/>
    <property type="match status" value="1"/>
</dbReference>
<keyword evidence="11" id="KW-1185">Reference proteome</keyword>
<dbReference type="HAMAP" id="MF_00378">
    <property type="entry name" value="Exonuc_7_L"/>
    <property type="match status" value="1"/>
</dbReference>
<evidence type="ECO:0000256" key="6">
    <source>
        <dbReference type="RuleBase" id="RU004355"/>
    </source>
</evidence>
<organism evidence="10 11">
    <name type="scientific">Paracoccus aurantiacus</name>
    <dbReference type="NCBI Taxonomy" id="2599412"/>
    <lineage>
        <taxon>Bacteria</taxon>
        <taxon>Pseudomonadati</taxon>
        <taxon>Pseudomonadota</taxon>
        <taxon>Alphaproteobacteria</taxon>
        <taxon>Rhodobacterales</taxon>
        <taxon>Paracoccaceae</taxon>
        <taxon>Paracoccus</taxon>
    </lineage>
</organism>
<comment type="function">
    <text evidence="5">Bidirectionally degrades single-stranded DNA into large acid-insoluble oligonucleotides, which are then degraded further into small acid-soluble oligonucleotides.</text>
</comment>
<keyword evidence="2 5" id="KW-0540">Nuclease</keyword>
<dbReference type="NCBIfam" id="TIGR00237">
    <property type="entry name" value="xseA"/>
    <property type="match status" value="1"/>
</dbReference>
<dbReference type="GO" id="GO:0003676">
    <property type="term" value="F:nucleic acid binding"/>
    <property type="evidence" value="ECO:0007669"/>
    <property type="project" value="InterPro"/>
</dbReference>
<sequence>MDLFEDETPDGDGPGNNNPPLSVSEISGAVKRVIEGEFGRVRVRGEIGRVSMPRSGHVYFDLKDDRAVIAAVSWKGQAARLTQKPEEGLEVIATGKLTTFPGQSKYQLIVDELEPAGAGALMAMLEKRRKALAAEGLFDADRKKPLPYLPRVIGVVTSPSGAVIRDILHRLRDRFPTHVLIWPVAVQGASSAAEVAAAIRGFNALPPTGTIPRPDLLIVARGGGSLEDLWGFNEEIVVRAAADSAIPLISAVGHETDTTLIDFAADRRAPTPTAAAEMAVPVRRELGLQLQQARLRMTQAMGQRHERMAQRLVDLGRALGRPQTLTEGARQRLDFRGGALEPALRNLVHRRRDQLNKERLTPAMLTRLTERAKTGLDNLTRHLTSSASAPNQRRRDRLDGLSARLKNGRERVLADARRKTSDGRARLVPLHERMDAAFARGIARRDDAIQRLDRMRISLGYQQTLARGFAVVRDKDGHVLATADAAARAKAFIIEFSDGELPARPDLDPQGSLF</sequence>
<evidence type="ECO:0000313" key="11">
    <source>
        <dbReference type="Proteomes" id="UP000321562"/>
    </source>
</evidence>
<dbReference type="PANTHER" id="PTHR30008:SF0">
    <property type="entry name" value="EXODEOXYRIBONUCLEASE 7 LARGE SUBUNIT"/>
    <property type="match status" value="1"/>
</dbReference>
<reference evidence="10 11" key="1">
    <citation type="submission" date="2019-08" db="EMBL/GenBank/DDBJ databases">
        <authorList>
            <person name="Ye J."/>
        </authorList>
    </citation>
    <scope>NUCLEOTIDE SEQUENCE [LARGE SCALE GENOMIC DNA]</scope>
    <source>
        <strain evidence="10 11">TK008</strain>
    </source>
</reference>
<feature type="compositionally biased region" description="Polar residues" evidence="7">
    <location>
        <begin position="381"/>
        <end position="391"/>
    </location>
</feature>
<comment type="similarity">
    <text evidence="5 6">Belongs to the XseA family.</text>
</comment>
<dbReference type="OrthoDB" id="9802795at2"/>
<dbReference type="GO" id="GO:0009318">
    <property type="term" value="C:exodeoxyribonuclease VII complex"/>
    <property type="evidence" value="ECO:0007669"/>
    <property type="project" value="UniProtKB-UniRule"/>
</dbReference>
<evidence type="ECO:0000256" key="4">
    <source>
        <dbReference type="ARBA" id="ARBA00022839"/>
    </source>
</evidence>
<dbReference type="AlphaFoldDB" id="A0A5C6S896"/>
<dbReference type="EMBL" id="VOPL01000001">
    <property type="protein sequence ID" value="TXB71069.1"/>
    <property type="molecule type" value="Genomic_DNA"/>
</dbReference>
<dbReference type="EC" id="3.1.11.6" evidence="5"/>
<evidence type="ECO:0000256" key="3">
    <source>
        <dbReference type="ARBA" id="ARBA00022801"/>
    </source>
</evidence>
<protein>
    <recommendedName>
        <fullName evidence="5">Exodeoxyribonuclease 7 large subunit</fullName>
        <ecNumber evidence="5">3.1.11.6</ecNumber>
    </recommendedName>
    <alternativeName>
        <fullName evidence="5">Exodeoxyribonuclease VII large subunit</fullName>
        <shortName evidence="5">Exonuclease VII large subunit</shortName>
    </alternativeName>
</protein>
<evidence type="ECO:0000256" key="2">
    <source>
        <dbReference type="ARBA" id="ARBA00022722"/>
    </source>
</evidence>
<dbReference type="GO" id="GO:0006308">
    <property type="term" value="P:DNA catabolic process"/>
    <property type="evidence" value="ECO:0007669"/>
    <property type="project" value="UniProtKB-UniRule"/>
</dbReference>
<keyword evidence="4 5" id="KW-0269">Exonuclease</keyword>
<evidence type="ECO:0000256" key="7">
    <source>
        <dbReference type="SAM" id="MobiDB-lite"/>
    </source>
</evidence>
<gene>
    <name evidence="5" type="primary">xseA</name>
    <name evidence="10" type="ORF">FQV27_04270</name>
</gene>
<feature type="domain" description="Exonuclease VII large subunit C-terminal" evidence="8">
    <location>
        <begin position="137"/>
        <end position="406"/>
    </location>
</feature>
<comment type="subunit">
    <text evidence="5">Heterooligomer composed of large and small subunits.</text>
</comment>
<comment type="catalytic activity">
    <reaction evidence="5 6">
        <text>Exonucleolytic cleavage in either 5'- to 3'- or 3'- to 5'-direction to yield nucleoside 5'-phosphates.</text>
        <dbReference type="EC" id="3.1.11.6"/>
    </reaction>
</comment>
<evidence type="ECO:0000256" key="5">
    <source>
        <dbReference type="HAMAP-Rule" id="MF_00378"/>
    </source>
</evidence>
<evidence type="ECO:0000313" key="10">
    <source>
        <dbReference type="EMBL" id="TXB71069.1"/>
    </source>
</evidence>
<comment type="caution">
    <text evidence="10">The sequence shown here is derived from an EMBL/GenBank/DDBJ whole genome shotgun (WGS) entry which is preliminary data.</text>
</comment>
<proteinExistence type="inferred from homology"/>
<dbReference type="CDD" id="cd04489">
    <property type="entry name" value="ExoVII_LU_OBF"/>
    <property type="match status" value="1"/>
</dbReference>
<dbReference type="Proteomes" id="UP000321562">
    <property type="component" value="Unassembled WGS sequence"/>
</dbReference>
<feature type="region of interest" description="Disordered" evidence="7">
    <location>
        <begin position="1"/>
        <end position="23"/>
    </location>
</feature>
<name>A0A5C6S896_9RHOB</name>